<dbReference type="FunFam" id="3.90.226.10:FF:000029">
    <property type="entry name" value="Peptidase, S41 family"/>
    <property type="match status" value="1"/>
</dbReference>
<evidence type="ECO:0000313" key="9">
    <source>
        <dbReference type="EMBL" id="QEL09705.1"/>
    </source>
</evidence>
<evidence type="ECO:0000256" key="5">
    <source>
        <dbReference type="RuleBase" id="RU004404"/>
    </source>
</evidence>
<dbReference type="Pfam" id="PF22694">
    <property type="entry name" value="CtpB_N-like"/>
    <property type="match status" value="1"/>
</dbReference>
<dbReference type="CDD" id="cd07560">
    <property type="entry name" value="Peptidase_S41_CPP"/>
    <property type="match status" value="1"/>
</dbReference>
<dbReference type="Pfam" id="PF03572">
    <property type="entry name" value="Peptidase_S41"/>
    <property type="match status" value="1"/>
</dbReference>
<dbReference type="InterPro" id="IPR004447">
    <property type="entry name" value="Peptidase_S41A"/>
</dbReference>
<evidence type="ECO:0000313" key="10">
    <source>
        <dbReference type="Proteomes" id="UP000322553"/>
    </source>
</evidence>
<evidence type="ECO:0000259" key="8">
    <source>
        <dbReference type="PROSITE" id="PS50106"/>
    </source>
</evidence>
<feature type="chain" id="PRO_5022844433" evidence="7">
    <location>
        <begin position="22"/>
        <end position="458"/>
    </location>
</feature>
<dbReference type="EMBL" id="CP043420">
    <property type="protein sequence ID" value="QEL09705.1"/>
    <property type="molecule type" value="Genomic_DNA"/>
</dbReference>
<sequence>MRVRRTPLLLMLSLAPLTLQAPVWAEADTPAEMPAESSSAPASQSAPEIDIEEVQTFAEVFERIKRTYVDQVDDATLLRNAMRGMLSGLDPHSAYLDQDEFEQLQEATEGEFSGIGIQIGEENGQLTIIAPIDDTPAARAGLQPHDRILAIDGTPTEGMSLEESVDRLRGEAGTSVTLTIRHEGATQPREVTLERAEISSQSVSSRMLAPGYGYLRISQFQTRTAEQARSAIKALKDDSRNPLRGVILDLRNNPGGLLDGAVDVADLFLDHGLIVYTRGRLPDSRMSFSAHAETALESTPMVVLINGGTASAAEIVSGALQDQHRAIVMGSESFGKGSVQSVMPLNDGTGLKLTTALYYTPAGRSIQAEGIVPDVDVRQGHLEVAQGSDWQVRESDLSGHLQNAAGAGQGEAAQDSPAAGSDYQLGEALNLLRGLNAIGQRDQTSSREAPGSRAKRPE</sequence>
<dbReference type="Pfam" id="PF17820">
    <property type="entry name" value="PDZ_6"/>
    <property type="match status" value="1"/>
</dbReference>
<proteinExistence type="inferred from homology"/>
<protein>
    <submittedName>
        <fullName evidence="9">S41 family peptidase</fullName>
    </submittedName>
</protein>
<dbReference type="SMART" id="SM00245">
    <property type="entry name" value="TSPc"/>
    <property type="match status" value="1"/>
</dbReference>
<dbReference type="GO" id="GO:0004175">
    <property type="term" value="F:endopeptidase activity"/>
    <property type="evidence" value="ECO:0007669"/>
    <property type="project" value="TreeGrafter"/>
</dbReference>
<organism evidence="9 10">
    <name type="scientific">Kushneria phosphatilytica</name>
    <dbReference type="NCBI Taxonomy" id="657387"/>
    <lineage>
        <taxon>Bacteria</taxon>
        <taxon>Pseudomonadati</taxon>
        <taxon>Pseudomonadota</taxon>
        <taxon>Gammaproteobacteria</taxon>
        <taxon>Oceanospirillales</taxon>
        <taxon>Halomonadaceae</taxon>
        <taxon>Kushneria</taxon>
    </lineage>
</organism>
<reference evidence="9 10" key="1">
    <citation type="submission" date="2019-08" db="EMBL/GenBank/DDBJ databases">
        <title>Complete genome sequence of Kushneria sp. YCWA18, a halophilic phosphate-solubilizing bacterium isolated from Daqiao saltern in China.</title>
        <authorList>
            <person name="Du G.-X."/>
            <person name="Qu L.-Y."/>
        </authorList>
    </citation>
    <scope>NUCLEOTIDE SEQUENCE [LARGE SCALE GENOMIC DNA]</scope>
    <source>
        <strain evidence="9 10">YCWA18</strain>
    </source>
</reference>
<keyword evidence="7" id="KW-0732">Signal</keyword>
<evidence type="ECO:0000256" key="7">
    <source>
        <dbReference type="SAM" id="SignalP"/>
    </source>
</evidence>
<dbReference type="InterPro" id="IPR001478">
    <property type="entry name" value="PDZ"/>
</dbReference>
<feature type="domain" description="PDZ" evidence="8">
    <location>
        <begin position="101"/>
        <end position="183"/>
    </location>
</feature>
<keyword evidence="2 5" id="KW-0645">Protease</keyword>
<evidence type="ECO:0000256" key="1">
    <source>
        <dbReference type="ARBA" id="ARBA00009179"/>
    </source>
</evidence>
<dbReference type="SUPFAM" id="SSF50156">
    <property type="entry name" value="PDZ domain-like"/>
    <property type="match status" value="1"/>
</dbReference>
<keyword evidence="3 5" id="KW-0378">Hydrolase</keyword>
<name>A0A5C0ZYE3_9GAMM</name>
<feature type="compositionally biased region" description="Low complexity" evidence="6">
    <location>
        <begin position="402"/>
        <end position="414"/>
    </location>
</feature>
<dbReference type="Proteomes" id="UP000322553">
    <property type="component" value="Chromosome"/>
</dbReference>
<dbReference type="InterPro" id="IPR036034">
    <property type="entry name" value="PDZ_sf"/>
</dbReference>
<dbReference type="PANTHER" id="PTHR32060">
    <property type="entry name" value="TAIL-SPECIFIC PROTEASE"/>
    <property type="match status" value="1"/>
</dbReference>
<gene>
    <name evidence="9" type="ORF">FY550_00235</name>
</gene>
<dbReference type="RefSeq" id="WP_149054273.1">
    <property type="nucleotide sequence ID" value="NZ_CP043420.1"/>
</dbReference>
<feature type="region of interest" description="Disordered" evidence="6">
    <location>
        <begin position="436"/>
        <end position="458"/>
    </location>
</feature>
<dbReference type="InterPro" id="IPR005151">
    <property type="entry name" value="Tail-specific_protease"/>
</dbReference>
<feature type="signal peptide" evidence="7">
    <location>
        <begin position="1"/>
        <end position="21"/>
    </location>
</feature>
<dbReference type="AlphaFoldDB" id="A0A5C0ZYE3"/>
<keyword evidence="10" id="KW-1185">Reference proteome</keyword>
<evidence type="ECO:0000256" key="2">
    <source>
        <dbReference type="ARBA" id="ARBA00022670"/>
    </source>
</evidence>
<dbReference type="Gene3D" id="3.90.226.10">
    <property type="entry name" value="2-enoyl-CoA Hydratase, Chain A, domain 1"/>
    <property type="match status" value="1"/>
</dbReference>
<dbReference type="Gene3D" id="3.30.750.44">
    <property type="match status" value="1"/>
</dbReference>
<dbReference type="GO" id="GO:0030288">
    <property type="term" value="C:outer membrane-bounded periplasmic space"/>
    <property type="evidence" value="ECO:0007669"/>
    <property type="project" value="TreeGrafter"/>
</dbReference>
<dbReference type="SUPFAM" id="SSF52096">
    <property type="entry name" value="ClpP/crotonase"/>
    <property type="match status" value="1"/>
</dbReference>
<dbReference type="GO" id="GO:0008236">
    <property type="term" value="F:serine-type peptidase activity"/>
    <property type="evidence" value="ECO:0007669"/>
    <property type="project" value="UniProtKB-KW"/>
</dbReference>
<dbReference type="PANTHER" id="PTHR32060:SF30">
    <property type="entry name" value="CARBOXY-TERMINAL PROCESSING PROTEASE CTPA"/>
    <property type="match status" value="1"/>
</dbReference>
<feature type="region of interest" description="Disordered" evidence="6">
    <location>
        <begin position="402"/>
        <end position="421"/>
    </location>
</feature>
<keyword evidence="4 5" id="KW-0720">Serine protease</keyword>
<accession>A0A5C0ZYE3</accession>
<dbReference type="SMART" id="SM00228">
    <property type="entry name" value="PDZ"/>
    <property type="match status" value="1"/>
</dbReference>
<dbReference type="CDD" id="cd06782">
    <property type="entry name" value="cpPDZ_CPP-like"/>
    <property type="match status" value="1"/>
</dbReference>
<dbReference type="GO" id="GO:0006508">
    <property type="term" value="P:proteolysis"/>
    <property type="evidence" value="ECO:0007669"/>
    <property type="project" value="UniProtKB-KW"/>
</dbReference>
<evidence type="ECO:0000256" key="3">
    <source>
        <dbReference type="ARBA" id="ARBA00022801"/>
    </source>
</evidence>
<dbReference type="FunFam" id="2.30.42.10:FF:000063">
    <property type="entry name" value="Peptidase, S41 family"/>
    <property type="match status" value="1"/>
</dbReference>
<dbReference type="PROSITE" id="PS50106">
    <property type="entry name" value="PDZ"/>
    <property type="match status" value="1"/>
</dbReference>
<evidence type="ECO:0000256" key="4">
    <source>
        <dbReference type="ARBA" id="ARBA00022825"/>
    </source>
</evidence>
<dbReference type="InterPro" id="IPR055210">
    <property type="entry name" value="CtpA/B_N"/>
</dbReference>
<dbReference type="KEGG" id="kuy:FY550_00235"/>
<comment type="similarity">
    <text evidence="1 5">Belongs to the peptidase S41A family.</text>
</comment>
<dbReference type="GO" id="GO:0007165">
    <property type="term" value="P:signal transduction"/>
    <property type="evidence" value="ECO:0007669"/>
    <property type="project" value="TreeGrafter"/>
</dbReference>
<evidence type="ECO:0000256" key="6">
    <source>
        <dbReference type="SAM" id="MobiDB-lite"/>
    </source>
</evidence>
<dbReference type="Gene3D" id="2.30.42.10">
    <property type="match status" value="1"/>
</dbReference>
<dbReference type="InterPro" id="IPR041489">
    <property type="entry name" value="PDZ_6"/>
</dbReference>
<dbReference type="InterPro" id="IPR029045">
    <property type="entry name" value="ClpP/crotonase-like_dom_sf"/>
</dbReference>
<dbReference type="NCBIfam" id="TIGR00225">
    <property type="entry name" value="prc"/>
    <property type="match status" value="1"/>
</dbReference>